<evidence type="ECO:0000256" key="5">
    <source>
        <dbReference type="ARBA" id="ARBA00023004"/>
    </source>
</evidence>
<evidence type="ECO:0000256" key="4">
    <source>
        <dbReference type="ARBA" id="ARBA00023002"/>
    </source>
</evidence>
<dbReference type="PRINTS" id="PR00463">
    <property type="entry name" value="EP450I"/>
</dbReference>
<dbReference type="PANTHER" id="PTHR24300:SF375">
    <property type="entry name" value="CYTOCHROME P450 FAMILY"/>
    <property type="match status" value="1"/>
</dbReference>
<dbReference type="InterPro" id="IPR001128">
    <property type="entry name" value="Cyt_P450"/>
</dbReference>
<dbReference type="SUPFAM" id="SSF48264">
    <property type="entry name" value="Cytochrome P450"/>
    <property type="match status" value="1"/>
</dbReference>
<dbReference type="FunFam" id="1.10.630.10:FF:000036">
    <property type="entry name" value="CYtochrome P450 family"/>
    <property type="match status" value="1"/>
</dbReference>
<keyword evidence="4 8" id="KW-0560">Oxidoreductase</keyword>
<protein>
    <submittedName>
        <fullName evidence="10">Cytochrome P450</fullName>
    </submittedName>
</protein>
<evidence type="ECO:0000256" key="8">
    <source>
        <dbReference type="RuleBase" id="RU000461"/>
    </source>
</evidence>
<comment type="cofactor">
    <cofactor evidence="1 7">
        <name>heme</name>
        <dbReference type="ChEBI" id="CHEBI:30413"/>
    </cofactor>
</comment>
<keyword evidence="3 7" id="KW-0479">Metal-binding</keyword>
<sequence>MFLLLLAVSTIAFFFHHFYWKRRNLPPGPTPLPFLGNLHTIARNAPGYTAYVKWREQYGEVYTYWLSGVPVVAVTEYEALQETFVKDGETYTGRLHIDFAKQLFRGGNYGIIDTDGPLWKEQRRFSLHVLRDFGVGRNLMEERVMEEVREMCSKISADLGPQGKAPAVDFASYLDVCIGSIINTILFGYRFEGDKLPEFFSLKNMLDKHMRLSGSPLAILFIMFPFLRHFPPFRSVYSHMVYNRISLWKFFTEQIQEHEKDFDANAEPVDYVQAFLREMHTMEKDKAELSNYSIDQLINVCNDLWIAGMETTITTLRWGALYMIYNPDVQAKIHTEIDHYIGDSDREILMSDKNSLPYTSAAINEIQRVANILPMNLLHKTTRDTTIRGYKIAKGTICIPQISVVHLDPKVFPEPHRFDPTRFLNPDGSPKKVNELMPFSVGKRQCLGESLARMELFLVFANLMRKFKLSTTPGENPPSLEQRTGITVQPWPYKCCIEERRMTMAYNA</sequence>
<dbReference type="GO" id="GO:0016712">
    <property type="term" value="F:oxidoreductase activity, acting on paired donors, with incorporation or reduction of molecular oxygen, reduced flavin or flavoprotein as one donor, and incorporation of one atom of oxygen"/>
    <property type="evidence" value="ECO:0007669"/>
    <property type="project" value="TreeGrafter"/>
</dbReference>
<evidence type="ECO:0000256" key="2">
    <source>
        <dbReference type="ARBA" id="ARBA00010617"/>
    </source>
</evidence>
<evidence type="ECO:0000256" key="7">
    <source>
        <dbReference type="PIRSR" id="PIRSR602401-1"/>
    </source>
</evidence>
<name>A0A914VPX5_9BILA</name>
<accession>A0A914VPX5</accession>
<dbReference type="Proteomes" id="UP000887566">
    <property type="component" value="Unplaced"/>
</dbReference>
<organism evidence="9 10">
    <name type="scientific">Plectus sambesii</name>
    <dbReference type="NCBI Taxonomy" id="2011161"/>
    <lineage>
        <taxon>Eukaryota</taxon>
        <taxon>Metazoa</taxon>
        <taxon>Ecdysozoa</taxon>
        <taxon>Nematoda</taxon>
        <taxon>Chromadorea</taxon>
        <taxon>Plectida</taxon>
        <taxon>Plectina</taxon>
        <taxon>Plectoidea</taxon>
        <taxon>Plectidae</taxon>
        <taxon>Plectus</taxon>
    </lineage>
</organism>
<dbReference type="WBParaSite" id="PSAMB.scaffold22size113857.g353.t1">
    <property type="protein sequence ID" value="PSAMB.scaffold22size113857.g353.t1"/>
    <property type="gene ID" value="PSAMB.scaffold22size113857.g353"/>
</dbReference>
<dbReference type="PRINTS" id="PR00385">
    <property type="entry name" value="P450"/>
</dbReference>
<dbReference type="PANTHER" id="PTHR24300">
    <property type="entry name" value="CYTOCHROME P450 508A4-RELATED"/>
    <property type="match status" value="1"/>
</dbReference>
<dbReference type="GO" id="GO:0006805">
    <property type="term" value="P:xenobiotic metabolic process"/>
    <property type="evidence" value="ECO:0007669"/>
    <property type="project" value="TreeGrafter"/>
</dbReference>
<dbReference type="Gene3D" id="1.10.630.10">
    <property type="entry name" value="Cytochrome P450"/>
    <property type="match status" value="1"/>
</dbReference>
<keyword evidence="5 7" id="KW-0408">Iron</keyword>
<dbReference type="InterPro" id="IPR036396">
    <property type="entry name" value="Cyt_P450_sf"/>
</dbReference>
<dbReference type="CDD" id="cd20617">
    <property type="entry name" value="CYP1_2-like"/>
    <property type="match status" value="1"/>
</dbReference>
<dbReference type="GO" id="GO:0005737">
    <property type="term" value="C:cytoplasm"/>
    <property type="evidence" value="ECO:0007669"/>
    <property type="project" value="TreeGrafter"/>
</dbReference>
<proteinExistence type="inferred from homology"/>
<dbReference type="GO" id="GO:0006082">
    <property type="term" value="P:organic acid metabolic process"/>
    <property type="evidence" value="ECO:0007669"/>
    <property type="project" value="TreeGrafter"/>
</dbReference>
<keyword evidence="9" id="KW-1185">Reference proteome</keyword>
<dbReference type="InterPro" id="IPR017972">
    <property type="entry name" value="Cyt_P450_CS"/>
</dbReference>
<comment type="similarity">
    <text evidence="2 8">Belongs to the cytochrome P450 family.</text>
</comment>
<evidence type="ECO:0000313" key="9">
    <source>
        <dbReference type="Proteomes" id="UP000887566"/>
    </source>
</evidence>
<evidence type="ECO:0000256" key="6">
    <source>
        <dbReference type="ARBA" id="ARBA00023033"/>
    </source>
</evidence>
<dbReference type="InterPro" id="IPR002401">
    <property type="entry name" value="Cyt_P450_E_grp-I"/>
</dbReference>
<keyword evidence="7 8" id="KW-0349">Heme</keyword>
<dbReference type="InterPro" id="IPR050182">
    <property type="entry name" value="Cytochrome_P450_fam2"/>
</dbReference>
<evidence type="ECO:0000256" key="3">
    <source>
        <dbReference type="ARBA" id="ARBA00022723"/>
    </source>
</evidence>
<dbReference type="GO" id="GO:0020037">
    <property type="term" value="F:heme binding"/>
    <property type="evidence" value="ECO:0007669"/>
    <property type="project" value="InterPro"/>
</dbReference>
<dbReference type="Pfam" id="PF00067">
    <property type="entry name" value="p450"/>
    <property type="match status" value="1"/>
</dbReference>
<evidence type="ECO:0000313" key="10">
    <source>
        <dbReference type="WBParaSite" id="PSAMB.scaffold22size113857.g353.t1"/>
    </source>
</evidence>
<reference evidence="10" key="1">
    <citation type="submission" date="2022-11" db="UniProtKB">
        <authorList>
            <consortium name="WormBaseParasite"/>
        </authorList>
    </citation>
    <scope>IDENTIFICATION</scope>
</reference>
<keyword evidence="6 8" id="KW-0503">Monooxygenase</keyword>
<dbReference type="GO" id="GO:0005506">
    <property type="term" value="F:iron ion binding"/>
    <property type="evidence" value="ECO:0007669"/>
    <property type="project" value="InterPro"/>
</dbReference>
<dbReference type="PROSITE" id="PS00086">
    <property type="entry name" value="CYTOCHROME_P450"/>
    <property type="match status" value="1"/>
</dbReference>
<feature type="binding site" description="axial binding residue" evidence="7">
    <location>
        <position position="446"/>
    </location>
    <ligand>
        <name>heme</name>
        <dbReference type="ChEBI" id="CHEBI:30413"/>
    </ligand>
    <ligandPart>
        <name>Fe</name>
        <dbReference type="ChEBI" id="CHEBI:18248"/>
    </ligandPart>
</feature>
<dbReference type="AlphaFoldDB" id="A0A914VPX5"/>
<evidence type="ECO:0000256" key="1">
    <source>
        <dbReference type="ARBA" id="ARBA00001971"/>
    </source>
</evidence>